<evidence type="ECO:0000256" key="2">
    <source>
        <dbReference type="SAM" id="SignalP"/>
    </source>
</evidence>
<keyword evidence="1 2" id="KW-0732">Signal</keyword>
<dbReference type="RefSeq" id="WP_295189548.1">
    <property type="nucleotide sequence ID" value="NZ_JAWJZA010000002.1"/>
</dbReference>
<organism evidence="4 5">
    <name type="scientific">Veillonella absiana</name>
    <dbReference type="NCBI Taxonomy" id="3079305"/>
    <lineage>
        <taxon>Bacteria</taxon>
        <taxon>Bacillati</taxon>
        <taxon>Bacillota</taxon>
        <taxon>Negativicutes</taxon>
        <taxon>Veillonellales</taxon>
        <taxon>Veillonellaceae</taxon>
        <taxon>Veillonella</taxon>
    </lineage>
</organism>
<dbReference type="PROSITE" id="PS51257">
    <property type="entry name" value="PROKAR_LIPOPROTEIN"/>
    <property type="match status" value="1"/>
</dbReference>
<dbReference type="InterPro" id="IPR001638">
    <property type="entry name" value="Solute-binding_3/MltF_N"/>
</dbReference>
<name>A0ABU3Z7V0_9FIRM</name>
<dbReference type="PANTHER" id="PTHR35936">
    <property type="entry name" value="MEMBRANE-BOUND LYTIC MUREIN TRANSGLYCOSYLASE F"/>
    <property type="match status" value="1"/>
</dbReference>
<accession>A0ABU3Z7V0</accession>
<dbReference type="SUPFAM" id="SSF53850">
    <property type="entry name" value="Periplasmic binding protein-like II"/>
    <property type="match status" value="1"/>
</dbReference>
<dbReference type="SMART" id="SM00062">
    <property type="entry name" value="PBPb"/>
    <property type="match status" value="1"/>
</dbReference>
<reference evidence="4 5" key="1">
    <citation type="submission" date="2023-10" db="EMBL/GenBank/DDBJ databases">
        <title>Veillonella sp. nov., isolated from a pig farm feces dump.</title>
        <authorList>
            <person name="Chang Y.-H."/>
        </authorList>
    </citation>
    <scope>NUCLEOTIDE SEQUENCE [LARGE SCALE GENOMIC DNA]</scope>
    <source>
        <strain evidence="4 5">YH-vei2233</strain>
    </source>
</reference>
<gene>
    <name evidence="4" type="ORF">RVY80_03890</name>
</gene>
<evidence type="ECO:0000256" key="1">
    <source>
        <dbReference type="ARBA" id="ARBA00022729"/>
    </source>
</evidence>
<evidence type="ECO:0000313" key="5">
    <source>
        <dbReference type="Proteomes" id="UP001272515"/>
    </source>
</evidence>
<protein>
    <submittedName>
        <fullName evidence="4">Transporter substrate-binding domain-containing protein</fullName>
    </submittedName>
</protein>
<keyword evidence="5" id="KW-1185">Reference proteome</keyword>
<sequence length="281" mass="30855">MFNTKKLGKLLAVATLALGVFVVAGCADDAGSSNKAAVNKDAKTIVVATRGTARPYSYTDDKGNLTGYDVELVKEIERRNPNLHFEFKPMATDAAFVAMDAGQVDMIANQMRRNPTREAKYNYTNEVNNYSTRKLAVKNDRNDINSLEDLKGKKIVVTISSEFRELVDEFNKTANPPIEVVYTDKGSAESLNLVATGRADAAGEYEYVINSAVKDRGLPVKAVGDVLAVVPTYFLTKKTDDMKKVADQIDKTMKEMKADGTLKKLSEQYLGGDFTVEPAQK</sequence>
<evidence type="ECO:0000259" key="3">
    <source>
        <dbReference type="SMART" id="SM00062"/>
    </source>
</evidence>
<proteinExistence type="predicted"/>
<dbReference type="Proteomes" id="UP001272515">
    <property type="component" value="Unassembled WGS sequence"/>
</dbReference>
<dbReference type="PANTHER" id="PTHR35936:SF18">
    <property type="entry name" value="L-CYSTINE-BINDING PROTEIN TCYJ"/>
    <property type="match status" value="1"/>
</dbReference>
<dbReference type="Pfam" id="PF00497">
    <property type="entry name" value="SBP_bac_3"/>
    <property type="match status" value="1"/>
</dbReference>
<feature type="chain" id="PRO_5047063078" evidence="2">
    <location>
        <begin position="25"/>
        <end position="281"/>
    </location>
</feature>
<dbReference type="EMBL" id="JAWJZB010000004">
    <property type="protein sequence ID" value="MDV5087989.1"/>
    <property type="molecule type" value="Genomic_DNA"/>
</dbReference>
<evidence type="ECO:0000313" key="4">
    <source>
        <dbReference type="EMBL" id="MDV5087989.1"/>
    </source>
</evidence>
<feature type="domain" description="Solute-binding protein family 3/N-terminal" evidence="3">
    <location>
        <begin position="44"/>
        <end position="273"/>
    </location>
</feature>
<dbReference type="Gene3D" id="3.40.190.10">
    <property type="entry name" value="Periplasmic binding protein-like II"/>
    <property type="match status" value="2"/>
</dbReference>
<feature type="signal peptide" evidence="2">
    <location>
        <begin position="1"/>
        <end position="24"/>
    </location>
</feature>
<comment type="caution">
    <text evidence="4">The sequence shown here is derived from an EMBL/GenBank/DDBJ whole genome shotgun (WGS) entry which is preliminary data.</text>
</comment>